<comment type="caution">
    <text evidence="7">The sequence shown here is derived from an EMBL/GenBank/DDBJ whole genome shotgun (WGS) entry which is preliminary data.</text>
</comment>
<evidence type="ECO:0000256" key="1">
    <source>
        <dbReference type="ARBA" id="ARBA00004123"/>
    </source>
</evidence>
<dbReference type="PANTHER" id="PTHR13316">
    <property type="entry name" value="ZINC FINGER, CCHC DOMAIN CONTAINING 8"/>
    <property type="match status" value="1"/>
</dbReference>
<evidence type="ECO:0000256" key="4">
    <source>
        <dbReference type="ARBA" id="ARBA00022833"/>
    </source>
</evidence>
<keyword evidence="8" id="KW-1185">Reference proteome</keyword>
<feature type="domain" description="PSP proline-rich" evidence="6">
    <location>
        <begin position="4"/>
        <end position="26"/>
    </location>
</feature>
<evidence type="ECO:0000313" key="8">
    <source>
        <dbReference type="Proteomes" id="UP001632038"/>
    </source>
</evidence>
<evidence type="ECO:0000313" key="7">
    <source>
        <dbReference type="EMBL" id="KAL3646090.1"/>
    </source>
</evidence>
<dbReference type="Proteomes" id="UP001632038">
    <property type="component" value="Unassembled WGS sequence"/>
</dbReference>
<keyword evidence="2" id="KW-0479">Metal-binding</keyword>
<dbReference type="InterPro" id="IPR006568">
    <property type="entry name" value="PSP_pro-rich"/>
</dbReference>
<dbReference type="GO" id="GO:0005634">
    <property type="term" value="C:nucleus"/>
    <property type="evidence" value="ECO:0007669"/>
    <property type="project" value="UniProtKB-SubCell"/>
</dbReference>
<evidence type="ECO:0000256" key="5">
    <source>
        <dbReference type="ARBA" id="ARBA00023242"/>
    </source>
</evidence>
<keyword evidence="3" id="KW-0863">Zinc-finger</keyword>
<dbReference type="PANTHER" id="PTHR13316:SF0">
    <property type="entry name" value="ZINC FINGER CCHC DOMAIN-CONTAINING PROTEIN 8"/>
    <property type="match status" value="1"/>
</dbReference>
<accession>A0ABD3DZ03</accession>
<dbReference type="InterPro" id="IPR052115">
    <property type="entry name" value="NEXT_complex_subunit_ZCCHC8"/>
</dbReference>
<protein>
    <recommendedName>
        <fullName evidence="6">PSP proline-rich domain-containing protein</fullName>
    </recommendedName>
</protein>
<dbReference type="AlphaFoldDB" id="A0ABD3DZ03"/>
<sequence length="38" mass="4290">MELDPPPWLNRMREMGYPPGYLDVGAEDQPSGITIFVP</sequence>
<proteinExistence type="predicted"/>
<name>A0ABD3DZ03_9LAMI</name>
<dbReference type="GO" id="GO:0008270">
    <property type="term" value="F:zinc ion binding"/>
    <property type="evidence" value="ECO:0007669"/>
    <property type="project" value="UniProtKB-KW"/>
</dbReference>
<reference evidence="8" key="1">
    <citation type="journal article" date="2024" name="IScience">
        <title>Strigolactones Initiate the Formation of Haustorium-like Structures in Castilleja.</title>
        <authorList>
            <person name="Buerger M."/>
            <person name="Peterson D."/>
            <person name="Chory J."/>
        </authorList>
    </citation>
    <scope>NUCLEOTIDE SEQUENCE [LARGE SCALE GENOMIC DNA]</scope>
</reference>
<evidence type="ECO:0000256" key="3">
    <source>
        <dbReference type="ARBA" id="ARBA00022771"/>
    </source>
</evidence>
<keyword evidence="4" id="KW-0862">Zinc</keyword>
<dbReference type="Pfam" id="PF04046">
    <property type="entry name" value="PSP"/>
    <property type="match status" value="1"/>
</dbReference>
<comment type="subcellular location">
    <subcellularLocation>
        <location evidence="1">Nucleus</location>
    </subcellularLocation>
</comment>
<keyword evidence="5" id="KW-0539">Nucleus</keyword>
<organism evidence="7 8">
    <name type="scientific">Castilleja foliolosa</name>
    <dbReference type="NCBI Taxonomy" id="1961234"/>
    <lineage>
        <taxon>Eukaryota</taxon>
        <taxon>Viridiplantae</taxon>
        <taxon>Streptophyta</taxon>
        <taxon>Embryophyta</taxon>
        <taxon>Tracheophyta</taxon>
        <taxon>Spermatophyta</taxon>
        <taxon>Magnoliopsida</taxon>
        <taxon>eudicotyledons</taxon>
        <taxon>Gunneridae</taxon>
        <taxon>Pentapetalae</taxon>
        <taxon>asterids</taxon>
        <taxon>lamiids</taxon>
        <taxon>Lamiales</taxon>
        <taxon>Orobanchaceae</taxon>
        <taxon>Pedicularideae</taxon>
        <taxon>Castillejinae</taxon>
        <taxon>Castilleja</taxon>
    </lineage>
</organism>
<gene>
    <name evidence="7" type="ORF">CASFOL_011270</name>
</gene>
<evidence type="ECO:0000256" key="2">
    <source>
        <dbReference type="ARBA" id="ARBA00022723"/>
    </source>
</evidence>
<evidence type="ECO:0000259" key="6">
    <source>
        <dbReference type="Pfam" id="PF04046"/>
    </source>
</evidence>
<dbReference type="EMBL" id="JAVIJP010000013">
    <property type="protein sequence ID" value="KAL3646090.1"/>
    <property type="molecule type" value="Genomic_DNA"/>
</dbReference>